<sequence length="343" mass="36684">MPRSPRAGGDGWTSAGEGAGDDVSPDAGPVLVTGAAGGLGGVGRMVVELLVARSVPVRAMAHRDDERAAALRGLGVPVVVGDLTRPDDVARALDGCRRMYFAMSVSPDYLEAAATVATVARATGGLERLVAMSQLTVSQMNPLRTRESHQQRLHWLSEQVLDWSGLPVAHVRPTAFCENPLFLSLAAHSIRRDGTLSLPFGAGRTSPVAARDVARVVAALLADPEAHREHVYELTGPRAQDMSAVAEEYSRALGRTVSYVDVAPDWWSREILPAAGLPPFAQQHLLTLARMHRENRFDRLTRTVEQVTGLPAQTIEAFVAEHRAAFTPVAGRRPVGATPGPGR</sequence>
<dbReference type="Pfam" id="PF13460">
    <property type="entry name" value="NAD_binding_10"/>
    <property type="match status" value="1"/>
</dbReference>
<dbReference type="InterPro" id="IPR036291">
    <property type="entry name" value="NAD(P)-bd_dom_sf"/>
</dbReference>
<dbReference type="PANTHER" id="PTHR43162">
    <property type="match status" value="1"/>
</dbReference>
<dbReference type="Gene3D" id="3.40.50.720">
    <property type="entry name" value="NAD(P)-binding Rossmann-like Domain"/>
    <property type="match status" value="1"/>
</dbReference>
<dbReference type="AlphaFoldDB" id="A0A937UPS3"/>
<accession>A0A937UPS3</accession>
<comment type="caution">
    <text evidence="3">The sequence shown here is derived from an EMBL/GenBank/DDBJ whole genome shotgun (WGS) entry which is preliminary data.</text>
</comment>
<gene>
    <name evidence="3" type="ORF">I7412_19800</name>
</gene>
<dbReference type="PANTHER" id="PTHR43162:SF1">
    <property type="entry name" value="PRESTALK A DIFFERENTIATION PROTEIN A"/>
    <property type="match status" value="1"/>
</dbReference>
<organism evidence="3 4">
    <name type="scientific">Frankia nepalensis</name>
    <dbReference type="NCBI Taxonomy" id="1836974"/>
    <lineage>
        <taxon>Bacteria</taxon>
        <taxon>Bacillati</taxon>
        <taxon>Actinomycetota</taxon>
        <taxon>Actinomycetes</taxon>
        <taxon>Frankiales</taxon>
        <taxon>Frankiaceae</taxon>
        <taxon>Frankia</taxon>
    </lineage>
</organism>
<proteinExistence type="predicted"/>
<dbReference type="EMBL" id="JAEACQ010000227">
    <property type="protein sequence ID" value="MBL7629368.1"/>
    <property type="molecule type" value="Genomic_DNA"/>
</dbReference>
<evidence type="ECO:0000313" key="3">
    <source>
        <dbReference type="EMBL" id="MBL7629368.1"/>
    </source>
</evidence>
<dbReference type="Proteomes" id="UP000604475">
    <property type="component" value="Unassembled WGS sequence"/>
</dbReference>
<dbReference type="SUPFAM" id="SSF51735">
    <property type="entry name" value="NAD(P)-binding Rossmann-fold domains"/>
    <property type="match status" value="1"/>
</dbReference>
<dbReference type="Gene3D" id="3.90.25.10">
    <property type="entry name" value="UDP-galactose 4-epimerase, domain 1"/>
    <property type="match status" value="1"/>
</dbReference>
<keyword evidence="4" id="KW-1185">Reference proteome</keyword>
<evidence type="ECO:0000313" key="4">
    <source>
        <dbReference type="Proteomes" id="UP000604475"/>
    </source>
</evidence>
<feature type="domain" description="NAD(P)-binding" evidence="2">
    <location>
        <begin position="37"/>
        <end position="224"/>
    </location>
</feature>
<protein>
    <submittedName>
        <fullName evidence="3">NAD(P)H-binding protein</fullName>
    </submittedName>
</protein>
<dbReference type="InterPro" id="IPR051604">
    <property type="entry name" value="Ergot_Alk_Oxidoreductase"/>
</dbReference>
<feature type="region of interest" description="Disordered" evidence="1">
    <location>
        <begin position="1"/>
        <end position="27"/>
    </location>
</feature>
<evidence type="ECO:0000259" key="2">
    <source>
        <dbReference type="Pfam" id="PF13460"/>
    </source>
</evidence>
<reference evidence="3" key="1">
    <citation type="submission" date="2020-12" db="EMBL/GenBank/DDBJ databases">
        <title>Genomic characterization of non-nitrogen-fixing Frankia strains.</title>
        <authorList>
            <person name="Carlos-Shanley C."/>
            <person name="Guerra T."/>
            <person name="Hahn D."/>
        </authorList>
    </citation>
    <scope>NUCLEOTIDE SEQUENCE</scope>
    <source>
        <strain evidence="3">CN6</strain>
    </source>
</reference>
<dbReference type="InterPro" id="IPR016040">
    <property type="entry name" value="NAD(P)-bd_dom"/>
</dbReference>
<name>A0A937UPS3_9ACTN</name>
<evidence type="ECO:0000256" key="1">
    <source>
        <dbReference type="SAM" id="MobiDB-lite"/>
    </source>
</evidence>